<dbReference type="Proteomes" id="UP000593735">
    <property type="component" value="Chromosome"/>
</dbReference>
<evidence type="ECO:0000313" key="1">
    <source>
        <dbReference type="EMBL" id="QOY61103.1"/>
    </source>
</evidence>
<protein>
    <submittedName>
        <fullName evidence="1">Uncharacterized protein</fullName>
    </submittedName>
</protein>
<proteinExistence type="predicted"/>
<keyword evidence="2" id="KW-1185">Reference proteome</keyword>
<evidence type="ECO:0000313" key="2">
    <source>
        <dbReference type="Proteomes" id="UP000593735"/>
    </source>
</evidence>
<dbReference type="KEGG" id="tio:INP52_02550"/>
<reference evidence="1 2" key="1">
    <citation type="submission" date="2020-10" db="EMBL/GenBank/DDBJ databases">
        <title>Olsenella immobilis sp.nov., isolated from the mud in a fermentation cellar used for the production of Chinese strong-flavoured liquor.</title>
        <authorList>
            <person name="Lu L."/>
        </authorList>
    </citation>
    <scope>NUCLEOTIDE SEQUENCE [LARGE SCALE GENOMIC DNA]</scope>
    <source>
        <strain evidence="1 2">LZLJ-2</strain>
    </source>
</reference>
<name>A0A7S7MB00_9ACTN</name>
<dbReference type="EMBL" id="CP063767">
    <property type="protein sequence ID" value="QOY61103.1"/>
    <property type="molecule type" value="Genomic_DNA"/>
</dbReference>
<organism evidence="1 2">
    <name type="scientific">Thermophilibacter immobilis</name>
    <dbReference type="NCBI Taxonomy" id="2779519"/>
    <lineage>
        <taxon>Bacteria</taxon>
        <taxon>Bacillati</taxon>
        <taxon>Actinomycetota</taxon>
        <taxon>Coriobacteriia</taxon>
        <taxon>Coriobacteriales</taxon>
        <taxon>Atopobiaceae</taxon>
        <taxon>Thermophilibacter</taxon>
    </lineage>
</organism>
<dbReference type="AlphaFoldDB" id="A0A7S7MB00"/>
<gene>
    <name evidence="1" type="ORF">INP52_02550</name>
</gene>
<sequence>MGLFIGNESAVRYWLTKTGDECVPEVAPDLSLAQAEINSGLIKSQTLSFEHTKADPLHLLVAERGLCRALSGATAHVWSGPVPPGSFYLLSGSTRIASPELTFLLMAGHLELKEIIELGCYLCGAFSIDDKGYGYTGKRQPLTTPEVIGAFLDKVPHAYGMARARRALRYVVANTASPMEVLLGMEYALPVKMGGWALPHIVANQRIDVRPELRRLAGASYFVGDIFIPGIMSNSEYDSAEFHTGKYRLDHTQTRRNVLEAMEVKTVSATYNQIRTADIFDDYMWMVEERFDLSHREFTLEQKMVQHDLHDFLIAHTRKRF</sequence>
<dbReference type="RefSeq" id="WP_194372154.1">
    <property type="nucleotide sequence ID" value="NZ_CP063767.1"/>
</dbReference>
<accession>A0A7S7MB00</accession>